<reference evidence="2 3" key="1">
    <citation type="journal article" date="2019" name="Commun. Biol.">
        <title>The bagworm genome reveals a unique fibroin gene that provides high tensile strength.</title>
        <authorList>
            <person name="Kono N."/>
            <person name="Nakamura H."/>
            <person name="Ohtoshi R."/>
            <person name="Tomita M."/>
            <person name="Numata K."/>
            <person name="Arakawa K."/>
        </authorList>
    </citation>
    <scope>NUCLEOTIDE SEQUENCE [LARGE SCALE GENOMIC DNA]</scope>
</reference>
<feature type="compositionally biased region" description="Basic residues" evidence="1">
    <location>
        <begin position="54"/>
        <end position="65"/>
    </location>
</feature>
<feature type="region of interest" description="Disordered" evidence="1">
    <location>
        <begin position="53"/>
        <end position="97"/>
    </location>
</feature>
<accession>A0A4C1SVE5</accession>
<dbReference type="AlphaFoldDB" id="A0A4C1SVE5"/>
<organism evidence="2 3">
    <name type="scientific">Eumeta variegata</name>
    <name type="common">Bagworm moth</name>
    <name type="synonym">Eumeta japonica</name>
    <dbReference type="NCBI Taxonomy" id="151549"/>
    <lineage>
        <taxon>Eukaryota</taxon>
        <taxon>Metazoa</taxon>
        <taxon>Ecdysozoa</taxon>
        <taxon>Arthropoda</taxon>
        <taxon>Hexapoda</taxon>
        <taxon>Insecta</taxon>
        <taxon>Pterygota</taxon>
        <taxon>Neoptera</taxon>
        <taxon>Endopterygota</taxon>
        <taxon>Lepidoptera</taxon>
        <taxon>Glossata</taxon>
        <taxon>Ditrysia</taxon>
        <taxon>Tineoidea</taxon>
        <taxon>Psychidae</taxon>
        <taxon>Oiketicinae</taxon>
        <taxon>Eumeta</taxon>
    </lineage>
</organism>
<evidence type="ECO:0000256" key="1">
    <source>
        <dbReference type="SAM" id="MobiDB-lite"/>
    </source>
</evidence>
<sequence length="97" mass="11066">MDAASRRVIKIPVRAFRKRSDKGVMTDCCKTPTGKVTRIGHCLETANTVDSRQAKHSSKRAKCVRKRSDTRPVRVAYKGSDPDERLKIEDDHRKIED</sequence>
<evidence type="ECO:0000313" key="2">
    <source>
        <dbReference type="EMBL" id="GBP06203.1"/>
    </source>
</evidence>
<gene>
    <name evidence="2" type="ORF">EVAR_3563_1</name>
</gene>
<feature type="compositionally biased region" description="Basic and acidic residues" evidence="1">
    <location>
        <begin position="80"/>
        <end position="97"/>
    </location>
</feature>
<comment type="caution">
    <text evidence="2">The sequence shown here is derived from an EMBL/GenBank/DDBJ whole genome shotgun (WGS) entry which is preliminary data.</text>
</comment>
<keyword evidence="3" id="KW-1185">Reference proteome</keyword>
<proteinExistence type="predicted"/>
<dbReference type="Proteomes" id="UP000299102">
    <property type="component" value="Unassembled WGS sequence"/>
</dbReference>
<evidence type="ECO:0000313" key="3">
    <source>
        <dbReference type="Proteomes" id="UP000299102"/>
    </source>
</evidence>
<dbReference type="EMBL" id="BGZK01000021">
    <property type="protein sequence ID" value="GBP06203.1"/>
    <property type="molecule type" value="Genomic_DNA"/>
</dbReference>
<name>A0A4C1SVE5_EUMVA</name>
<protein>
    <submittedName>
        <fullName evidence="2">Uncharacterized protein</fullName>
    </submittedName>
</protein>